<accession>A0A537JNS1</accession>
<evidence type="ECO:0000256" key="3">
    <source>
        <dbReference type="SAM" id="SignalP"/>
    </source>
</evidence>
<dbReference type="AlphaFoldDB" id="A0A537JNS1"/>
<sequence>MMRNRLIAAAALAMGLLSALYGPRAVSSAMAGADPVLPGNVLIADAGNNRVIEVTPDKRIVWEFPRPGDLAPGQSFVDPDDAFYTPGGRTIITNEEDNHTLALIDYATRKIVWEYGHPGHAGTGPGYLNTPDDAYQLADGRIVVADIKNCRIVVFDPPPARHIQRQFGVTKDCRAAPGHFLYPNGDTPLPGGRLLLTEIGTRSAAEMDLETGRILHRIPLHVDYPSDTQPTRDGQYLVVDYSRPGKIVIVDRSGKVVWSYGPTSGPGRLDHPSLALELPNGNLILNDDFNHRVIVLSREKTILWQYGVTGVPGRAPGYLHTPDGVDVKPATFGR</sequence>
<dbReference type="GO" id="GO:0061630">
    <property type="term" value="F:ubiquitin protein ligase activity"/>
    <property type="evidence" value="ECO:0007669"/>
    <property type="project" value="TreeGrafter"/>
</dbReference>
<dbReference type="GO" id="GO:0000209">
    <property type="term" value="P:protein polyubiquitination"/>
    <property type="evidence" value="ECO:0007669"/>
    <property type="project" value="TreeGrafter"/>
</dbReference>
<evidence type="ECO:0000313" key="4">
    <source>
        <dbReference type="EMBL" id="TMI85208.1"/>
    </source>
</evidence>
<evidence type="ECO:0000256" key="1">
    <source>
        <dbReference type="ARBA" id="ARBA00022737"/>
    </source>
</evidence>
<dbReference type="Gene3D" id="2.120.10.30">
    <property type="entry name" value="TolB, C-terminal domain"/>
    <property type="match status" value="1"/>
</dbReference>
<proteinExistence type="predicted"/>
<dbReference type="GO" id="GO:0008270">
    <property type="term" value="F:zinc ion binding"/>
    <property type="evidence" value="ECO:0007669"/>
    <property type="project" value="UniProtKB-KW"/>
</dbReference>
<feature type="chain" id="PRO_5022005274" evidence="3">
    <location>
        <begin position="22"/>
        <end position="334"/>
    </location>
</feature>
<keyword evidence="1" id="KW-0677">Repeat</keyword>
<name>A0A537JNS1_9BACT</name>
<dbReference type="InterPro" id="IPR001258">
    <property type="entry name" value="NHL_repeat"/>
</dbReference>
<dbReference type="InterPro" id="IPR050952">
    <property type="entry name" value="TRIM-NHL_E3_ligases"/>
</dbReference>
<dbReference type="Proteomes" id="UP000318093">
    <property type="component" value="Unassembled WGS sequence"/>
</dbReference>
<dbReference type="PROSITE" id="PS51125">
    <property type="entry name" value="NHL"/>
    <property type="match status" value="1"/>
</dbReference>
<feature type="signal peptide" evidence="3">
    <location>
        <begin position="1"/>
        <end position="21"/>
    </location>
</feature>
<dbReference type="PANTHER" id="PTHR24104:SF25">
    <property type="entry name" value="PROTEIN LIN-41"/>
    <property type="match status" value="1"/>
</dbReference>
<reference evidence="4 5" key="1">
    <citation type="journal article" date="2019" name="Nat. Microbiol.">
        <title>Mediterranean grassland soil C-N compound turnover is dependent on rainfall and depth, and is mediated by genomically divergent microorganisms.</title>
        <authorList>
            <person name="Diamond S."/>
            <person name="Andeer P.F."/>
            <person name="Li Z."/>
            <person name="Crits-Christoph A."/>
            <person name="Burstein D."/>
            <person name="Anantharaman K."/>
            <person name="Lane K.R."/>
            <person name="Thomas B.C."/>
            <person name="Pan C."/>
            <person name="Northen T.R."/>
            <person name="Banfield J.F."/>
        </authorList>
    </citation>
    <scope>NUCLEOTIDE SEQUENCE [LARGE SCALE GENOMIC DNA]</scope>
    <source>
        <strain evidence="4">NP_6</strain>
    </source>
</reference>
<organism evidence="4 5">
    <name type="scientific">Candidatus Segetimicrobium genomatis</name>
    <dbReference type="NCBI Taxonomy" id="2569760"/>
    <lineage>
        <taxon>Bacteria</taxon>
        <taxon>Bacillati</taxon>
        <taxon>Candidatus Sysuimicrobiota</taxon>
        <taxon>Candidatus Sysuimicrobiia</taxon>
        <taxon>Candidatus Sysuimicrobiales</taxon>
        <taxon>Candidatus Segetimicrobiaceae</taxon>
        <taxon>Candidatus Segetimicrobium</taxon>
    </lineage>
</organism>
<dbReference type="InterPro" id="IPR011042">
    <property type="entry name" value="6-blade_b-propeller_TolB-like"/>
</dbReference>
<feature type="repeat" description="NHL" evidence="2">
    <location>
        <begin position="119"/>
        <end position="158"/>
    </location>
</feature>
<dbReference type="PANTHER" id="PTHR24104">
    <property type="entry name" value="E3 UBIQUITIN-PROTEIN LIGASE NHLRC1-RELATED"/>
    <property type="match status" value="1"/>
</dbReference>
<comment type="caution">
    <text evidence="4">The sequence shown here is derived from an EMBL/GenBank/DDBJ whole genome shotgun (WGS) entry which is preliminary data.</text>
</comment>
<dbReference type="SUPFAM" id="SSF63829">
    <property type="entry name" value="Calcium-dependent phosphotriesterase"/>
    <property type="match status" value="1"/>
</dbReference>
<evidence type="ECO:0000256" key="2">
    <source>
        <dbReference type="PROSITE-ProRule" id="PRU00504"/>
    </source>
</evidence>
<evidence type="ECO:0000313" key="5">
    <source>
        <dbReference type="Proteomes" id="UP000318093"/>
    </source>
</evidence>
<dbReference type="EMBL" id="VBAN01000024">
    <property type="protein sequence ID" value="TMI85208.1"/>
    <property type="molecule type" value="Genomic_DNA"/>
</dbReference>
<keyword evidence="3" id="KW-0732">Signal</keyword>
<protein>
    <submittedName>
        <fullName evidence="4">Uncharacterized protein</fullName>
    </submittedName>
</protein>
<gene>
    <name evidence="4" type="ORF">E6H03_00785</name>
</gene>
<dbReference type="GO" id="GO:0043161">
    <property type="term" value="P:proteasome-mediated ubiquitin-dependent protein catabolic process"/>
    <property type="evidence" value="ECO:0007669"/>
    <property type="project" value="TreeGrafter"/>
</dbReference>